<comment type="caution">
    <text evidence="2">The sequence shown here is derived from an EMBL/GenBank/DDBJ whole genome shotgun (WGS) entry which is preliminary data.</text>
</comment>
<reference evidence="2 3" key="1">
    <citation type="journal article" date="2015" name="Genome Announc.">
        <title>Expanding the biotechnology potential of lactobacilli through comparative genomics of 213 strains and associated genera.</title>
        <authorList>
            <person name="Sun Z."/>
            <person name="Harris H.M."/>
            <person name="McCann A."/>
            <person name="Guo C."/>
            <person name="Argimon S."/>
            <person name="Zhang W."/>
            <person name="Yang X."/>
            <person name="Jeffery I.B."/>
            <person name="Cooney J.C."/>
            <person name="Kagawa T.F."/>
            <person name="Liu W."/>
            <person name="Song Y."/>
            <person name="Salvetti E."/>
            <person name="Wrobel A."/>
            <person name="Rasinkangas P."/>
            <person name="Parkhill J."/>
            <person name="Rea M.C."/>
            <person name="O'Sullivan O."/>
            <person name="Ritari J."/>
            <person name="Douillard F.P."/>
            <person name="Paul Ross R."/>
            <person name="Yang R."/>
            <person name="Briner A.E."/>
            <person name="Felis G.E."/>
            <person name="de Vos W.M."/>
            <person name="Barrangou R."/>
            <person name="Klaenhammer T.R."/>
            <person name="Caufield P.W."/>
            <person name="Cui Y."/>
            <person name="Zhang H."/>
            <person name="O'Toole P.W."/>
        </authorList>
    </citation>
    <scope>NUCLEOTIDE SEQUENCE [LARGE SCALE GENOMIC DNA]</scope>
    <source>
        <strain evidence="2 3">DSM 20690</strain>
    </source>
</reference>
<dbReference type="RefSeq" id="WP_054646890.1">
    <property type="nucleotide sequence ID" value="NZ_FUXS01000011.1"/>
</dbReference>
<dbReference type="SUPFAM" id="SSF47413">
    <property type="entry name" value="lambda repressor-like DNA-binding domains"/>
    <property type="match status" value="1"/>
</dbReference>
<dbReference type="GO" id="GO:0003677">
    <property type="term" value="F:DNA binding"/>
    <property type="evidence" value="ECO:0007669"/>
    <property type="project" value="InterPro"/>
</dbReference>
<dbReference type="PROSITE" id="PS50943">
    <property type="entry name" value="HTH_CROC1"/>
    <property type="match status" value="1"/>
</dbReference>
<dbReference type="InterPro" id="IPR001387">
    <property type="entry name" value="Cro/C1-type_HTH"/>
</dbReference>
<organism evidence="2 3">
    <name type="scientific">Fructilactobacillus lindneri DSM 20690 = JCM 11027</name>
    <dbReference type="NCBI Taxonomy" id="1122148"/>
    <lineage>
        <taxon>Bacteria</taxon>
        <taxon>Bacillati</taxon>
        <taxon>Bacillota</taxon>
        <taxon>Bacilli</taxon>
        <taxon>Lactobacillales</taxon>
        <taxon>Lactobacillaceae</taxon>
        <taxon>Fructilactobacillus</taxon>
    </lineage>
</organism>
<evidence type="ECO:0000259" key="1">
    <source>
        <dbReference type="PROSITE" id="PS50943"/>
    </source>
</evidence>
<dbReference type="AlphaFoldDB" id="A0A0R2JR27"/>
<dbReference type="SMART" id="SM00530">
    <property type="entry name" value="HTH_XRE"/>
    <property type="match status" value="1"/>
</dbReference>
<keyword evidence="3" id="KW-1185">Reference proteome</keyword>
<protein>
    <recommendedName>
        <fullName evidence="1">HTH cro/C1-type domain-containing protein</fullName>
    </recommendedName>
</protein>
<name>A0A0R2JR27_9LACO</name>
<evidence type="ECO:0000313" key="3">
    <source>
        <dbReference type="Proteomes" id="UP000051565"/>
    </source>
</evidence>
<dbReference type="CDD" id="cd00093">
    <property type="entry name" value="HTH_XRE"/>
    <property type="match status" value="1"/>
</dbReference>
<evidence type="ECO:0000313" key="2">
    <source>
        <dbReference type="EMBL" id="KRN78326.1"/>
    </source>
</evidence>
<dbReference type="Gene3D" id="1.10.260.40">
    <property type="entry name" value="lambda repressor-like DNA-binding domains"/>
    <property type="match status" value="1"/>
</dbReference>
<dbReference type="InterPro" id="IPR010982">
    <property type="entry name" value="Lambda_DNA-bd_dom_sf"/>
</dbReference>
<accession>A0A0R2JR27</accession>
<dbReference type="PATRIC" id="fig|1122148.6.peg.1300"/>
<gene>
    <name evidence="2" type="ORF">IV52_GL001264</name>
</gene>
<dbReference type="EMBL" id="JQBT01000035">
    <property type="protein sequence ID" value="KRN78326.1"/>
    <property type="molecule type" value="Genomic_DNA"/>
</dbReference>
<dbReference type="Pfam" id="PF01381">
    <property type="entry name" value="HTH_3"/>
    <property type="match status" value="1"/>
</dbReference>
<feature type="domain" description="HTH cro/C1-type" evidence="1">
    <location>
        <begin position="32"/>
        <end position="68"/>
    </location>
</feature>
<sequence length="85" mass="9467">MTTTKLKVKNPQELIRAARRKGKYNKDVANCIGIAPAYYSSVINGKLCPGPNTAEKIADFFGKKIDDIFFEVSVKKNTTQKEKVS</sequence>
<proteinExistence type="predicted"/>
<dbReference type="Proteomes" id="UP000051565">
    <property type="component" value="Unassembled WGS sequence"/>
</dbReference>